<dbReference type="PANTHER" id="PTHR43785">
    <property type="entry name" value="GAMMA-GLUTAMYLPUTRESCINE SYNTHETASE"/>
    <property type="match status" value="1"/>
</dbReference>
<evidence type="ECO:0000256" key="2">
    <source>
        <dbReference type="ARBA" id="ARBA00022741"/>
    </source>
</evidence>
<dbReference type="AlphaFoldDB" id="A0A382YMQ6"/>
<dbReference type="SUPFAM" id="SSF55931">
    <property type="entry name" value="Glutamine synthetase/guanido kinase"/>
    <property type="match status" value="1"/>
</dbReference>
<dbReference type="PROSITE" id="PS51986">
    <property type="entry name" value="GS_BETA_GRASP"/>
    <property type="match status" value="1"/>
</dbReference>
<keyword evidence="1" id="KW-0436">Ligase</keyword>
<dbReference type="GO" id="GO:0005524">
    <property type="term" value="F:ATP binding"/>
    <property type="evidence" value="ECO:0007669"/>
    <property type="project" value="UniProtKB-KW"/>
</dbReference>
<sequence length="180" mass="19864">MASKQDVQGRLGEDNIEFLLAQFVDINGSPKVKMVPVSAFDDIVEEGAGFAGAALDGMGQGPHSHDMMARPDMDSYTPLPWRDGVARFACDLFVDGEPHPYCPRQNMKRVLSSVKSAGYSFQVGIEPEHFLVKRTESGIRVWDPNNIDSLDKPCYDFKGISNVMDYLQDMMGAIGKLGWG</sequence>
<dbReference type="InterPro" id="IPR014746">
    <property type="entry name" value="Gln_synth/guanido_kin_cat_dom"/>
</dbReference>
<protein>
    <recommendedName>
        <fullName evidence="7">GS beta-grasp domain-containing protein</fullName>
    </recommendedName>
</protein>
<feature type="domain" description="GS beta-grasp" evidence="4">
    <location>
        <begin position="14"/>
        <end position="97"/>
    </location>
</feature>
<name>A0A382YMQ6_9ZZZZ</name>
<dbReference type="InterPro" id="IPR008146">
    <property type="entry name" value="Gln_synth_cat_dom"/>
</dbReference>
<evidence type="ECO:0008006" key="7">
    <source>
        <dbReference type="Google" id="ProtNLM"/>
    </source>
</evidence>
<accession>A0A382YMQ6</accession>
<dbReference type="SUPFAM" id="SSF54368">
    <property type="entry name" value="Glutamine synthetase, N-terminal domain"/>
    <property type="match status" value="1"/>
</dbReference>
<evidence type="ECO:0000256" key="3">
    <source>
        <dbReference type="ARBA" id="ARBA00022840"/>
    </source>
</evidence>
<feature type="non-terminal residue" evidence="6">
    <location>
        <position position="180"/>
    </location>
</feature>
<evidence type="ECO:0000313" key="6">
    <source>
        <dbReference type="EMBL" id="SVD84269.1"/>
    </source>
</evidence>
<proteinExistence type="predicted"/>
<dbReference type="PROSITE" id="PS51987">
    <property type="entry name" value="GS_CATALYTIC"/>
    <property type="match status" value="1"/>
</dbReference>
<dbReference type="PANTHER" id="PTHR43785:SF12">
    <property type="entry name" value="TYPE-1 GLUTAMINE SYNTHETASE 2"/>
    <property type="match status" value="1"/>
</dbReference>
<dbReference type="Pfam" id="PF00120">
    <property type="entry name" value="Gln-synt_C"/>
    <property type="match status" value="1"/>
</dbReference>
<dbReference type="InterPro" id="IPR036651">
    <property type="entry name" value="Gln_synt_N_sf"/>
</dbReference>
<evidence type="ECO:0000259" key="4">
    <source>
        <dbReference type="PROSITE" id="PS51986"/>
    </source>
</evidence>
<evidence type="ECO:0000256" key="1">
    <source>
        <dbReference type="ARBA" id="ARBA00022598"/>
    </source>
</evidence>
<dbReference type="EMBL" id="UINC01176912">
    <property type="protein sequence ID" value="SVD84269.1"/>
    <property type="molecule type" value="Genomic_DNA"/>
</dbReference>
<feature type="domain" description="GS catalytic" evidence="5">
    <location>
        <begin position="103"/>
        <end position="180"/>
    </location>
</feature>
<keyword evidence="3" id="KW-0067">ATP-binding</keyword>
<evidence type="ECO:0000259" key="5">
    <source>
        <dbReference type="PROSITE" id="PS51987"/>
    </source>
</evidence>
<gene>
    <name evidence="6" type="ORF">METZ01_LOCUS437123</name>
</gene>
<dbReference type="Pfam" id="PF03951">
    <property type="entry name" value="Gln-synt_N"/>
    <property type="match status" value="1"/>
</dbReference>
<dbReference type="GO" id="GO:0006542">
    <property type="term" value="P:glutamine biosynthetic process"/>
    <property type="evidence" value="ECO:0007669"/>
    <property type="project" value="InterPro"/>
</dbReference>
<dbReference type="GO" id="GO:0004356">
    <property type="term" value="F:glutamine synthetase activity"/>
    <property type="evidence" value="ECO:0007669"/>
    <property type="project" value="InterPro"/>
</dbReference>
<reference evidence="6" key="1">
    <citation type="submission" date="2018-05" db="EMBL/GenBank/DDBJ databases">
        <authorList>
            <person name="Lanie J.A."/>
            <person name="Ng W.-L."/>
            <person name="Kazmierczak K.M."/>
            <person name="Andrzejewski T.M."/>
            <person name="Davidsen T.M."/>
            <person name="Wayne K.J."/>
            <person name="Tettelin H."/>
            <person name="Glass J.I."/>
            <person name="Rusch D."/>
            <person name="Podicherti R."/>
            <person name="Tsui H.-C.T."/>
            <person name="Winkler M.E."/>
        </authorList>
    </citation>
    <scope>NUCLEOTIDE SEQUENCE</scope>
</reference>
<organism evidence="6">
    <name type="scientific">marine metagenome</name>
    <dbReference type="NCBI Taxonomy" id="408172"/>
    <lineage>
        <taxon>unclassified sequences</taxon>
        <taxon>metagenomes</taxon>
        <taxon>ecological metagenomes</taxon>
    </lineage>
</organism>
<dbReference type="Gene3D" id="3.30.590.10">
    <property type="entry name" value="Glutamine synthetase/guanido kinase, catalytic domain"/>
    <property type="match status" value="1"/>
</dbReference>
<keyword evidence="2" id="KW-0547">Nucleotide-binding</keyword>
<dbReference type="InterPro" id="IPR008147">
    <property type="entry name" value="Gln_synt_N"/>
</dbReference>
<dbReference type="Gene3D" id="3.10.20.70">
    <property type="entry name" value="Glutamine synthetase, N-terminal domain"/>
    <property type="match status" value="1"/>
</dbReference>